<sequence>MIYEIIQGVKVNGDIVSEHDNVFIIEAVDGYRYVVHKEDIIENFKRKRGTQSFLKSVKFNLDECKAQHKLPDICAAYERSYVKCSG</sequence>
<accession>A0A1H9BV07</accession>
<evidence type="ECO:0000313" key="1">
    <source>
        <dbReference type="EMBL" id="SEP92581.1"/>
    </source>
</evidence>
<dbReference type="Proteomes" id="UP000198833">
    <property type="component" value="Unassembled WGS sequence"/>
</dbReference>
<name>A0A1H9BV07_9LACT</name>
<keyword evidence="2" id="KW-1185">Reference proteome</keyword>
<organism evidence="1 2">
    <name type="scientific">Ignavigranum ruoffiae</name>
    <dbReference type="NCBI Taxonomy" id="89093"/>
    <lineage>
        <taxon>Bacteria</taxon>
        <taxon>Bacillati</taxon>
        <taxon>Bacillota</taxon>
        <taxon>Bacilli</taxon>
        <taxon>Lactobacillales</taxon>
        <taxon>Aerococcaceae</taxon>
        <taxon>Ignavigranum</taxon>
    </lineage>
</organism>
<gene>
    <name evidence="1" type="ORF">SAMN04488558_103109</name>
</gene>
<proteinExistence type="predicted"/>
<protein>
    <submittedName>
        <fullName evidence="1">Uncharacterized protein</fullName>
    </submittedName>
</protein>
<dbReference type="AlphaFoldDB" id="A0A1H9BV07"/>
<reference evidence="1 2" key="1">
    <citation type="submission" date="2016-10" db="EMBL/GenBank/DDBJ databases">
        <authorList>
            <person name="de Groot N.N."/>
        </authorList>
    </citation>
    <scope>NUCLEOTIDE SEQUENCE [LARGE SCALE GENOMIC DNA]</scope>
    <source>
        <strain evidence="1 2">DSM 15695</strain>
    </source>
</reference>
<dbReference type="EMBL" id="FOEN01000003">
    <property type="protein sequence ID" value="SEP92581.1"/>
    <property type="molecule type" value="Genomic_DNA"/>
</dbReference>
<evidence type="ECO:0000313" key="2">
    <source>
        <dbReference type="Proteomes" id="UP000198833"/>
    </source>
</evidence>
<dbReference type="RefSeq" id="WP_092570885.1">
    <property type="nucleotide sequence ID" value="NZ_FOEN01000003.1"/>
</dbReference>
<dbReference type="STRING" id="89093.SAMN04488558_103109"/>